<feature type="transmembrane region" description="Helical" evidence="4">
    <location>
        <begin position="69"/>
        <end position="89"/>
    </location>
</feature>
<reference evidence="5 6" key="1">
    <citation type="submission" date="2015-09" db="EMBL/GenBank/DDBJ databases">
        <title>Genome announcement of multiple Pseudomonas syringae strains.</title>
        <authorList>
            <person name="Thakur S."/>
            <person name="Wang P.W."/>
            <person name="Gong Y."/>
            <person name="Weir B.S."/>
            <person name="Guttman D.S."/>
        </authorList>
    </citation>
    <scope>NUCLEOTIDE SEQUENCE [LARGE SCALE GENOMIC DNA]</scope>
    <source>
        <strain evidence="5 6">ICMP3882</strain>
    </source>
</reference>
<evidence type="ECO:0000313" key="5">
    <source>
        <dbReference type="EMBL" id="KPY49851.1"/>
    </source>
</evidence>
<dbReference type="SMART" id="SM00028">
    <property type="entry name" value="TPR"/>
    <property type="match status" value="3"/>
</dbReference>
<dbReference type="PATRIC" id="fig|55398.3.peg.528"/>
<gene>
    <name evidence="5" type="ORF">ALO47_100519</name>
</gene>
<dbReference type="InterPro" id="IPR052346">
    <property type="entry name" value="O-mannosyl-transferase_TMTC"/>
</dbReference>
<dbReference type="InterPro" id="IPR011990">
    <property type="entry name" value="TPR-like_helical_dom_sf"/>
</dbReference>
<sequence length="416" mass="45680">MGWWLAASGLTATSESAMPRLFQRRGIFLPVRVPSPFDTDQRLHEAASRQAMDIGMPGSSPQSVNRRRWISGVIAVLSVLLVAALFWGWRNAPTQSTPANLAHTYTQALKQAHEGKPGAARVLYQQLARTDLSDAHRVSLLAELSNYPSPQALKLIDASLKDESVEVRQAAIATSVKLVSSSQRSLLLGPMLDDREQSVRFSATSALLGLSPDDLGLYFAVLQQSAEAFQEALESQPATVDNQLQLARLYLQTGDLDPALKALQRATAMDPQNIEAALAHIELLDKKGQAEKARSLFAGLLEHHPDSALLQHALGMWLVDHGQGEFALLSLAKASELAPQNNDYRYDLAVALHDLDQLEAAQKQLVQIVQNDPANRRARVLLIQYWKENGQLQNVQILLAELEQLNPDDPALQQGL</sequence>
<proteinExistence type="predicted"/>
<name>A0A0P9ZPX3_PSESI</name>
<dbReference type="InterPro" id="IPR016024">
    <property type="entry name" value="ARM-type_fold"/>
</dbReference>
<dbReference type="Proteomes" id="UP000050554">
    <property type="component" value="Unassembled WGS sequence"/>
</dbReference>
<keyword evidence="4" id="KW-0472">Membrane</keyword>
<keyword evidence="2 3" id="KW-0802">TPR repeat</keyword>
<comment type="caution">
    <text evidence="5">The sequence shown here is derived from an EMBL/GenBank/DDBJ whole genome shotgun (WGS) entry which is preliminary data.</text>
</comment>
<dbReference type="PANTHER" id="PTHR44227">
    <property type="match status" value="1"/>
</dbReference>
<feature type="repeat" description="TPR" evidence="3">
    <location>
        <begin position="240"/>
        <end position="273"/>
    </location>
</feature>
<evidence type="ECO:0000256" key="2">
    <source>
        <dbReference type="ARBA" id="ARBA00022803"/>
    </source>
</evidence>
<organism evidence="5 6">
    <name type="scientific">Pseudomonas syringae pv. ribicola</name>
    <dbReference type="NCBI Taxonomy" id="55398"/>
    <lineage>
        <taxon>Bacteria</taxon>
        <taxon>Pseudomonadati</taxon>
        <taxon>Pseudomonadota</taxon>
        <taxon>Gammaproteobacteria</taxon>
        <taxon>Pseudomonadales</taxon>
        <taxon>Pseudomonadaceae</taxon>
        <taxon>Pseudomonas</taxon>
    </lineage>
</organism>
<dbReference type="PANTHER" id="PTHR44227:SF3">
    <property type="entry name" value="PROTEIN O-MANNOSYL-TRANSFERASE TMTC4"/>
    <property type="match status" value="1"/>
</dbReference>
<protein>
    <submittedName>
        <fullName evidence="5">TPR domain protein</fullName>
    </submittedName>
</protein>
<dbReference type="Pfam" id="PF14559">
    <property type="entry name" value="TPR_19"/>
    <property type="match status" value="1"/>
</dbReference>
<accession>A0A0P9ZPX3</accession>
<dbReference type="AlphaFoldDB" id="A0A0P9ZPX3"/>
<keyword evidence="4" id="KW-1133">Transmembrane helix</keyword>
<evidence type="ECO:0000256" key="1">
    <source>
        <dbReference type="ARBA" id="ARBA00022737"/>
    </source>
</evidence>
<keyword evidence="1" id="KW-0677">Repeat</keyword>
<keyword evidence="4" id="KW-0812">Transmembrane</keyword>
<evidence type="ECO:0000256" key="4">
    <source>
        <dbReference type="SAM" id="Phobius"/>
    </source>
</evidence>
<dbReference type="SUPFAM" id="SSF48452">
    <property type="entry name" value="TPR-like"/>
    <property type="match status" value="1"/>
</dbReference>
<evidence type="ECO:0000313" key="6">
    <source>
        <dbReference type="Proteomes" id="UP000050554"/>
    </source>
</evidence>
<dbReference type="EMBL" id="LJRF01000047">
    <property type="protein sequence ID" value="KPY49851.1"/>
    <property type="molecule type" value="Genomic_DNA"/>
</dbReference>
<evidence type="ECO:0000256" key="3">
    <source>
        <dbReference type="PROSITE-ProRule" id="PRU00339"/>
    </source>
</evidence>
<dbReference type="InterPro" id="IPR019734">
    <property type="entry name" value="TPR_rpt"/>
</dbReference>
<dbReference type="PROSITE" id="PS50005">
    <property type="entry name" value="TPR"/>
    <property type="match status" value="1"/>
</dbReference>
<dbReference type="SUPFAM" id="SSF48371">
    <property type="entry name" value="ARM repeat"/>
    <property type="match status" value="1"/>
</dbReference>
<dbReference type="Gene3D" id="1.25.40.10">
    <property type="entry name" value="Tetratricopeptide repeat domain"/>
    <property type="match status" value="1"/>
</dbReference>